<feature type="compositionally biased region" description="Polar residues" evidence="1">
    <location>
        <begin position="187"/>
        <end position="197"/>
    </location>
</feature>
<name>A0A8F8KRV7_9VIRU</name>
<feature type="compositionally biased region" description="Acidic residues" evidence="1">
    <location>
        <begin position="201"/>
        <end position="213"/>
    </location>
</feature>
<sequence>MQALWRTCQDVTVETLTEHLASTLNIQVEEDFEGHTIVPPSEPLEVVDIVNETSDDPVMETDIDRSLWRGFNWEHVWLYGKGWFVFVWDTNKENAAIKAVETLLERYEYLDQKDEESTADDFHLVHYKNGKKRVYMSEDEKRLDAVSSLLKNPCWVYSKPLNVAGGQDFGYESIIIQHQHELSNSTKNEIINPNGNKSEQSSDETNSDESDSD</sequence>
<dbReference type="EMBL" id="MZ420154">
    <property type="protein sequence ID" value="QYA18842.1"/>
    <property type="molecule type" value="Genomic_DNA"/>
</dbReference>
<evidence type="ECO:0000256" key="1">
    <source>
        <dbReference type="SAM" id="MobiDB-lite"/>
    </source>
</evidence>
<reference evidence="2" key="1">
    <citation type="submission" date="2021-06" db="EMBL/GenBank/DDBJ databases">
        <authorList>
            <person name="Rolland C."/>
        </authorList>
    </citation>
    <scope>NUCLEOTIDE SEQUENCE</scope>
    <source>
        <strain evidence="2">347.936635</strain>
    </source>
</reference>
<gene>
    <name evidence="2" type="ORF">KOM_12_574</name>
</gene>
<feature type="region of interest" description="Disordered" evidence="1">
    <location>
        <begin position="187"/>
        <end position="213"/>
    </location>
</feature>
<protein>
    <submittedName>
        <fullName evidence="2">Uncharacterized protein</fullName>
    </submittedName>
</protein>
<accession>A0A8F8KRV7</accession>
<proteinExistence type="predicted"/>
<evidence type="ECO:0000313" key="2">
    <source>
        <dbReference type="EMBL" id="QYA18842.1"/>
    </source>
</evidence>
<organism evidence="2">
    <name type="scientific">Clandestinovirus</name>
    <dbReference type="NCBI Taxonomy" id="2831644"/>
    <lineage>
        <taxon>Viruses</taxon>
    </lineage>
</organism>